<dbReference type="SUPFAM" id="SSF56214">
    <property type="entry name" value="4'-phosphopantetheinyl transferase"/>
    <property type="match status" value="1"/>
</dbReference>
<organism evidence="9 10">
    <name type="scientific">Microthyrium microscopicum</name>
    <dbReference type="NCBI Taxonomy" id="703497"/>
    <lineage>
        <taxon>Eukaryota</taxon>
        <taxon>Fungi</taxon>
        <taxon>Dikarya</taxon>
        <taxon>Ascomycota</taxon>
        <taxon>Pezizomycotina</taxon>
        <taxon>Dothideomycetes</taxon>
        <taxon>Dothideomycetes incertae sedis</taxon>
        <taxon>Microthyriales</taxon>
        <taxon>Microthyriaceae</taxon>
        <taxon>Microthyrium</taxon>
    </lineage>
</organism>
<keyword evidence="10" id="KW-1185">Reference proteome</keyword>
<dbReference type="AlphaFoldDB" id="A0A6A6TX64"/>
<dbReference type="Gene3D" id="3.90.470.20">
    <property type="entry name" value="4'-phosphopantetheinyl transferase domain"/>
    <property type="match status" value="1"/>
</dbReference>
<dbReference type="InterPro" id="IPR002582">
    <property type="entry name" value="ACPS"/>
</dbReference>
<dbReference type="OrthoDB" id="15433at2759"/>
<dbReference type="Pfam" id="PF01648">
    <property type="entry name" value="ACPS"/>
    <property type="match status" value="1"/>
</dbReference>
<evidence type="ECO:0000313" key="9">
    <source>
        <dbReference type="EMBL" id="KAF2663931.1"/>
    </source>
</evidence>
<keyword evidence="2 9" id="KW-0808">Transferase</keyword>
<dbReference type="GO" id="GO:0000287">
    <property type="term" value="F:magnesium ion binding"/>
    <property type="evidence" value="ECO:0007669"/>
    <property type="project" value="InterPro"/>
</dbReference>
<keyword evidence="4" id="KW-0276">Fatty acid metabolism</keyword>
<evidence type="ECO:0000256" key="1">
    <source>
        <dbReference type="ARBA" id="ARBA00022516"/>
    </source>
</evidence>
<evidence type="ECO:0000256" key="3">
    <source>
        <dbReference type="ARBA" id="ARBA00022723"/>
    </source>
</evidence>
<proteinExistence type="inferred from homology"/>
<keyword evidence="5" id="KW-0460">Magnesium</keyword>
<protein>
    <submittedName>
        <fullName evidence="9">4'-phosphopantetheinyl transferase</fullName>
    </submittedName>
</protein>
<dbReference type="GO" id="GO:0006633">
    <property type="term" value="P:fatty acid biosynthetic process"/>
    <property type="evidence" value="ECO:0007669"/>
    <property type="project" value="UniProtKB-KW"/>
</dbReference>
<dbReference type="HAMAP" id="MF_00101">
    <property type="entry name" value="AcpS"/>
    <property type="match status" value="1"/>
</dbReference>
<evidence type="ECO:0000256" key="2">
    <source>
        <dbReference type="ARBA" id="ARBA00022679"/>
    </source>
</evidence>
<evidence type="ECO:0000256" key="4">
    <source>
        <dbReference type="ARBA" id="ARBA00022832"/>
    </source>
</evidence>
<keyword evidence="3" id="KW-0479">Metal-binding</keyword>
<evidence type="ECO:0000256" key="7">
    <source>
        <dbReference type="ARBA" id="ARBA00023160"/>
    </source>
</evidence>
<keyword evidence="7" id="KW-0275">Fatty acid biosynthesis</keyword>
<dbReference type="InterPro" id="IPR037143">
    <property type="entry name" value="4-PPantetheinyl_Trfase_dom_sf"/>
</dbReference>
<dbReference type="InterPro" id="IPR008278">
    <property type="entry name" value="4-PPantetheinyl_Trfase_dom"/>
</dbReference>
<reference evidence="9" key="1">
    <citation type="journal article" date="2020" name="Stud. Mycol.">
        <title>101 Dothideomycetes genomes: a test case for predicting lifestyles and emergence of pathogens.</title>
        <authorList>
            <person name="Haridas S."/>
            <person name="Albert R."/>
            <person name="Binder M."/>
            <person name="Bloem J."/>
            <person name="Labutti K."/>
            <person name="Salamov A."/>
            <person name="Andreopoulos B."/>
            <person name="Baker S."/>
            <person name="Barry K."/>
            <person name="Bills G."/>
            <person name="Bluhm B."/>
            <person name="Cannon C."/>
            <person name="Castanera R."/>
            <person name="Culley D."/>
            <person name="Daum C."/>
            <person name="Ezra D."/>
            <person name="Gonzalez J."/>
            <person name="Henrissat B."/>
            <person name="Kuo A."/>
            <person name="Liang C."/>
            <person name="Lipzen A."/>
            <person name="Lutzoni F."/>
            <person name="Magnuson J."/>
            <person name="Mondo S."/>
            <person name="Nolan M."/>
            <person name="Ohm R."/>
            <person name="Pangilinan J."/>
            <person name="Park H.-J."/>
            <person name="Ramirez L."/>
            <person name="Alfaro M."/>
            <person name="Sun H."/>
            <person name="Tritt A."/>
            <person name="Yoshinaga Y."/>
            <person name="Zwiers L.-H."/>
            <person name="Turgeon B."/>
            <person name="Goodwin S."/>
            <person name="Spatafora J."/>
            <person name="Crous P."/>
            <person name="Grigoriev I."/>
        </authorList>
    </citation>
    <scope>NUCLEOTIDE SEQUENCE</scope>
    <source>
        <strain evidence="9">CBS 115976</strain>
    </source>
</reference>
<accession>A0A6A6TX64</accession>
<dbReference type="Proteomes" id="UP000799302">
    <property type="component" value="Unassembled WGS sequence"/>
</dbReference>
<evidence type="ECO:0000256" key="6">
    <source>
        <dbReference type="ARBA" id="ARBA00023098"/>
    </source>
</evidence>
<dbReference type="NCBIfam" id="TIGR00556">
    <property type="entry name" value="pantethn_trn"/>
    <property type="match status" value="1"/>
</dbReference>
<dbReference type="EMBL" id="MU004244">
    <property type="protein sequence ID" value="KAF2663931.1"/>
    <property type="molecule type" value="Genomic_DNA"/>
</dbReference>
<keyword evidence="1" id="KW-0444">Lipid biosynthesis</keyword>
<gene>
    <name evidence="9" type="ORF">BT63DRAFT_461049</name>
</gene>
<feature type="domain" description="4'-phosphopantetheinyl transferase" evidence="8">
    <location>
        <begin position="12"/>
        <end position="102"/>
    </location>
</feature>
<evidence type="ECO:0000259" key="8">
    <source>
        <dbReference type="Pfam" id="PF01648"/>
    </source>
</evidence>
<keyword evidence="6" id="KW-0443">Lipid metabolism</keyword>
<sequence length="151" mass="16871">MSFRAFPFPFRLGTDICSVSRIAALLSKGAANDINPARLQHFMRRCFTVHEIKEFNQRRPTFSGQWDIARHLAGRWAAKEAIIKASPRKIFMKDIVILPSDNGPVASILDELCSQMSHTLPVDGLRGQNVLISISHEKDHAVATAIVPTHQ</sequence>
<dbReference type="InterPro" id="IPR004568">
    <property type="entry name" value="Ppantetheine-prot_Trfase_dom"/>
</dbReference>
<evidence type="ECO:0000256" key="5">
    <source>
        <dbReference type="ARBA" id="ARBA00022842"/>
    </source>
</evidence>
<name>A0A6A6TX64_9PEZI</name>
<evidence type="ECO:0000313" key="10">
    <source>
        <dbReference type="Proteomes" id="UP000799302"/>
    </source>
</evidence>
<dbReference type="GO" id="GO:0008897">
    <property type="term" value="F:holo-[acyl-carrier-protein] synthase activity"/>
    <property type="evidence" value="ECO:0007669"/>
    <property type="project" value="InterPro"/>
</dbReference>